<dbReference type="GO" id="GO:0016581">
    <property type="term" value="C:NuRD complex"/>
    <property type="evidence" value="ECO:0007669"/>
    <property type="project" value="TreeGrafter"/>
</dbReference>
<feature type="compositionally biased region" description="Low complexity" evidence="7">
    <location>
        <begin position="196"/>
        <end position="207"/>
    </location>
</feature>
<gene>
    <name evidence="9" type="ORF">GPM918_LOCUS3479</name>
    <name evidence="8" type="ORF">OVA965_LOCUS866</name>
    <name evidence="11" type="ORF">SRO942_LOCUS3479</name>
    <name evidence="10" type="ORF">TMI583_LOCUS867</name>
</gene>
<evidence type="ECO:0000256" key="1">
    <source>
        <dbReference type="ARBA" id="ARBA00004123"/>
    </source>
</evidence>
<keyword evidence="2" id="KW-0805">Transcription regulation</keyword>
<dbReference type="Proteomes" id="UP000682733">
    <property type="component" value="Unassembled WGS sequence"/>
</dbReference>
<dbReference type="EMBL" id="CAJNOK010000138">
    <property type="protein sequence ID" value="CAF0731898.1"/>
    <property type="molecule type" value="Genomic_DNA"/>
</dbReference>
<comment type="subcellular location">
    <subcellularLocation>
        <location evidence="1">Nucleus</location>
    </subcellularLocation>
</comment>
<name>A0A813SQJ7_9BILA</name>
<evidence type="ECO:0000313" key="8">
    <source>
        <dbReference type="EMBL" id="CAF0731898.1"/>
    </source>
</evidence>
<evidence type="ECO:0000313" key="11">
    <source>
        <dbReference type="EMBL" id="CAF3585311.1"/>
    </source>
</evidence>
<dbReference type="GO" id="GO:0000122">
    <property type="term" value="P:negative regulation of transcription by RNA polymerase II"/>
    <property type="evidence" value="ECO:0007669"/>
    <property type="project" value="InterPro"/>
</dbReference>
<sequence>MRFQLLYYSSNSFFFQIIEIERSLATQMMMLTKRLSSSSSYTDEHNRERYSKRFCSGDTPSASIISENMKEHEHQQKSKNRRLSNFIPVKIEPTATTTATKQGSFPFNNGVVPTTSWTLTNGINSSDIDDKKSSSTLLTTGLTTKSKQYLLTKKHLELRRLQKELQCHEAMLTLMQKLKINQKLVNNEHIHLQQRTTNNNTVSSSSNIQHLKRPITNNSNTSSNSINKQSTLQQKQPLSSSEASTTKLNNEQLSSKQLGASKIPQQQQQQQQQLHNRPSMQPSSKPSHPNQYTVNRSNHQQKSSSMPQQATRISSTIPSQMSNNTSQAFSRNSLTSNQKSSTSAEQHLLNAKLALRKQLEQTLLQIPTPKPSTSDLSFIPGVNGWSEFLAIIGAEQALQTYNDSLFRRPLLQQSSPGDSSTIPTTKTFMPFVCSQCNTDWSVTWHTDERNQTDENATNNNVLCDRCMKTNQKKLLKQDHSNRLRQAFIKALQQEKDLEAKFQNTVNIPQSSSSSPVSHTSTTPSTAQPSNHKHSNHLSKTSAKQQQHSTKMNQNHNFSSTKSNTTPPLSQLKTSSSSNLRNNTSSPPTNSLSQATKLLSSTVSGTTTAAAALAAALNTTNVSAEQLKMFQKHFLSNMLPFAGGTISPSTLAQIPGLASMRQNPALTNYLLDM</sequence>
<keyword evidence="5" id="KW-0539">Nucleus</keyword>
<dbReference type="AlphaFoldDB" id="A0A813SQJ7"/>
<protein>
    <submittedName>
        <fullName evidence="9">Uncharacterized protein</fullName>
    </submittedName>
</protein>
<dbReference type="Proteomes" id="UP000681722">
    <property type="component" value="Unassembled WGS sequence"/>
</dbReference>
<dbReference type="InterPro" id="IPR040386">
    <property type="entry name" value="P66"/>
</dbReference>
<evidence type="ECO:0000256" key="6">
    <source>
        <dbReference type="SAM" id="Coils"/>
    </source>
</evidence>
<dbReference type="PANTHER" id="PTHR13455">
    <property type="entry name" value="TRANSCRIPTIONAL REPRESSOR P66-RELATED"/>
    <property type="match status" value="1"/>
</dbReference>
<evidence type="ECO:0000313" key="12">
    <source>
        <dbReference type="Proteomes" id="UP000663829"/>
    </source>
</evidence>
<evidence type="ECO:0000313" key="10">
    <source>
        <dbReference type="EMBL" id="CAF3507587.1"/>
    </source>
</evidence>
<dbReference type="PANTHER" id="PTHR13455:SF7">
    <property type="entry name" value="SIMJANG, ISOFORM E"/>
    <property type="match status" value="1"/>
</dbReference>
<feature type="region of interest" description="Disordered" evidence="7">
    <location>
        <begin position="505"/>
        <end position="592"/>
    </location>
</feature>
<feature type="region of interest" description="Disordered" evidence="7">
    <location>
        <begin position="195"/>
        <end position="345"/>
    </location>
</feature>
<proteinExistence type="predicted"/>
<feature type="coiled-coil region" evidence="6">
    <location>
        <begin position="151"/>
        <end position="178"/>
    </location>
</feature>
<keyword evidence="4" id="KW-0804">Transcription</keyword>
<feature type="compositionally biased region" description="Polar residues" evidence="7">
    <location>
        <begin position="274"/>
        <end position="345"/>
    </location>
</feature>
<evidence type="ECO:0000256" key="7">
    <source>
        <dbReference type="SAM" id="MobiDB-lite"/>
    </source>
</evidence>
<comment type="caution">
    <text evidence="9">The sequence shown here is derived from an EMBL/GenBank/DDBJ whole genome shotgun (WGS) entry which is preliminary data.</text>
</comment>
<feature type="compositionally biased region" description="Low complexity" evidence="7">
    <location>
        <begin position="215"/>
        <end position="227"/>
    </location>
</feature>
<dbReference type="OrthoDB" id="7331812at2759"/>
<evidence type="ECO:0000256" key="3">
    <source>
        <dbReference type="ARBA" id="ARBA00023054"/>
    </source>
</evidence>
<feature type="compositionally biased region" description="Polar residues" evidence="7">
    <location>
        <begin position="228"/>
        <end position="258"/>
    </location>
</feature>
<organism evidence="9 12">
    <name type="scientific">Didymodactylos carnosus</name>
    <dbReference type="NCBI Taxonomy" id="1234261"/>
    <lineage>
        <taxon>Eukaryota</taxon>
        <taxon>Metazoa</taxon>
        <taxon>Spiralia</taxon>
        <taxon>Gnathifera</taxon>
        <taxon>Rotifera</taxon>
        <taxon>Eurotatoria</taxon>
        <taxon>Bdelloidea</taxon>
        <taxon>Philodinida</taxon>
        <taxon>Philodinidae</taxon>
        <taxon>Didymodactylos</taxon>
    </lineage>
</organism>
<evidence type="ECO:0000256" key="4">
    <source>
        <dbReference type="ARBA" id="ARBA00023163"/>
    </source>
</evidence>
<dbReference type="Proteomes" id="UP000677228">
    <property type="component" value="Unassembled WGS sequence"/>
</dbReference>
<dbReference type="Proteomes" id="UP000663829">
    <property type="component" value="Unassembled WGS sequence"/>
</dbReference>
<evidence type="ECO:0000313" key="9">
    <source>
        <dbReference type="EMBL" id="CAF0800347.1"/>
    </source>
</evidence>
<reference evidence="9" key="1">
    <citation type="submission" date="2021-02" db="EMBL/GenBank/DDBJ databases">
        <authorList>
            <person name="Nowell W R."/>
        </authorList>
    </citation>
    <scope>NUCLEOTIDE SEQUENCE</scope>
</reference>
<accession>A0A813SQJ7</accession>
<keyword evidence="3 6" id="KW-0175">Coiled coil</keyword>
<dbReference type="EMBL" id="CAJOBA010000138">
    <property type="protein sequence ID" value="CAF3507587.1"/>
    <property type="molecule type" value="Genomic_DNA"/>
</dbReference>
<feature type="compositionally biased region" description="Low complexity" evidence="7">
    <location>
        <begin position="510"/>
        <end position="525"/>
    </location>
</feature>
<evidence type="ECO:0000256" key="2">
    <source>
        <dbReference type="ARBA" id="ARBA00023015"/>
    </source>
</evidence>
<dbReference type="EMBL" id="CAJNOQ010000432">
    <property type="protein sequence ID" value="CAF0800347.1"/>
    <property type="molecule type" value="Genomic_DNA"/>
</dbReference>
<keyword evidence="12" id="KW-1185">Reference proteome</keyword>
<evidence type="ECO:0000256" key="5">
    <source>
        <dbReference type="ARBA" id="ARBA00023242"/>
    </source>
</evidence>
<dbReference type="EMBL" id="CAJOBC010000432">
    <property type="protein sequence ID" value="CAF3585311.1"/>
    <property type="molecule type" value="Genomic_DNA"/>
</dbReference>
<feature type="compositionally biased region" description="Low complexity" evidence="7">
    <location>
        <begin position="573"/>
        <end position="592"/>
    </location>
</feature>
<feature type="compositionally biased region" description="Polar residues" evidence="7">
    <location>
        <begin position="537"/>
        <end position="572"/>
    </location>
</feature>